<protein>
    <submittedName>
        <fullName evidence="2">Uncharacterized protein</fullName>
    </submittedName>
</protein>
<sequence length="177" mass="19280">MGHKEKYDMWSADPNVRLEHTLKPIVDDRGAMEMGLVGLAVAPNTYDGKDNDGVEEDNDGDVVEEDNEEDNDGDDDKEDGDQSDDSDDDSDPDSAADIRFNDSEEEDIEKDYFDSGDGAKEQKTKRCNPGSTVKLATVDAPNVEDVESGGTVPKHILRSGVAQRPSRTSTASDSRNP</sequence>
<evidence type="ECO:0000313" key="2">
    <source>
        <dbReference type="EMBL" id="KAF7802826.1"/>
    </source>
</evidence>
<keyword evidence="3" id="KW-1185">Reference proteome</keyword>
<evidence type="ECO:0000256" key="1">
    <source>
        <dbReference type="SAM" id="MobiDB-lite"/>
    </source>
</evidence>
<accession>A0A834SGH9</accession>
<name>A0A834SGH9_9FABA</name>
<organism evidence="2 3">
    <name type="scientific">Senna tora</name>
    <dbReference type="NCBI Taxonomy" id="362788"/>
    <lineage>
        <taxon>Eukaryota</taxon>
        <taxon>Viridiplantae</taxon>
        <taxon>Streptophyta</taxon>
        <taxon>Embryophyta</taxon>
        <taxon>Tracheophyta</taxon>
        <taxon>Spermatophyta</taxon>
        <taxon>Magnoliopsida</taxon>
        <taxon>eudicotyledons</taxon>
        <taxon>Gunneridae</taxon>
        <taxon>Pentapetalae</taxon>
        <taxon>rosids</taxon>
        <taxon>fabids</taxon>
        <taxon>Fabales</taxon>
        <taxon>Fabaceae</taxon>
        <taxon>Caesalpinioideae</taxon>
        <taxon>Cassia clade</taxon>
        <taxon>Senna</taxon>
    </lineage>
</organism>
<proteinExistence type="predicted"/>
<feature type="compositionally biased region" description="Polar residues" evidence="1">
    <location>
        <begin position="165"/>
        <end position="177"/>
    </location>
</feature>
<feature type="compositionally biased region" description="Basic and acidic residues" evidence="1">
    <location>
        <begin position="110"/>
        <end position="124"/>
    </location>
</feature>
<dbReference type="EMBL" id="JAAIUW010000013">
    <property type="protein sequence ID" value="KAF7802826.1"/>
    <property type="molecule type" value="Genomic_DNA"/>
</dbReference>
<evidence type="ECO:0000313" key="3">
    <source>
        <dbReference type="Proteomes" id="UP000634136"/>
    </source>
</evidence>
<dbReference type="AlphaFoldDB" id="A0A834SGH9"/>
<reference evidence="2" key="1">
    <citation type="submission" date="2020-09" db="EMBL/GenBank/DDBJ databases">
        <title>Genome-Enabled Discovery of Anthraquinone Biosynthesis in Senna tora.</title>
        <authorList>
            <person name="Kang S.-H."/>
            <person name="Pandey R.P."/>
            <person name="Lee C.-M."/>
            <person name="Sim J.-S."/>
            <person name="Jeong J.-T."/>
            <person name="Choi B.-S."/>
            <person name="Jung M."/>
            <person name="Ginzburg D."/>
            <person name="Zhao K."/>
            <person name="Won S.Y."/>
            <person name="Oh T.-J."/>
            <person name="Yu Y."/>
            <person name="Kim N.-H."/>
            <person name="Lee O.R."/>
            <person name="Lee T.-H."/>
            <person name="Bashyal P."/>
            <person name="Kim T.-S."/>
            <person name="Lee W.-H."/>
            <person name="Kawkins C."/>
            <person name="Kim C.-K."/>
            <person name="Kim J.S."/>
            <person name="Ahn B.O."/>
            <person name="Rhee S.Y."/>
            <person name="Sohng J.K."/>
        </authorList>
    </citation>
    <scope>NUCLEOTIDE SEQUENCE</scope>
    <source>
        <tissue evidence="2">Leaf</tissue>
    </source>
</reference>
<comment type="caution">
    <text evidence="2">The sequence shown here is derived from an EMBL/GenBank/DDBJ whole genome shotgun (WGS) entry which is preliminary data.</text>
</comment>
<feature type="compositionally biased region" description="Acidic residues" evidence="1">
    <location>
        <begin position="53"/>
        <end position="94"/>
    </location>
</feature>
<gene>
    <name evidence="2" type="ORF">G2W53_041937</name>
</gene>
<feature type="region of interest" description="Disordered" evidence="1">
    <location>
        <begin position="42"/>
        <end position="177"/>
    </location>
</feature>
<dbReference type="Proteomes" id="UP000634136">
    <property type="component" value="Unassembled WGS sequence"/>
</dbReference>